<dbReference type="Ensembl" id="ENSSTUT00000118162.1">
    <property type="protein sequence ID" value="ENSSTUP00000110368.1"/>
    <property type="gene ID" value="ENSSTUG00000048962.1"/>
</dbReference>
<dbReference type="AlphaFoldDB" id="A0A674EPZ5"/>
<proteinExistence type="predicted"/>
<dbReference type="OMA" id="APSHRQH"/>
<sequence length="58" mass="6255">MMYLLNSASCVSSLALSHRGCTTGHSHSACRRVPFAPSHRQHTSSFDKPILCILGGVK</sequence>
<dbReference type="InParanoid" id="A0A674EPZ5"/>
<dbReference type="GeneTree" id="ENSGT00990000211060"/>
<keyword evidence="2" id="KW-1185">Reference proteome</keyword>
<reference evidence="1" key="2">
    <citation type="submission" date="2025-09" db="UniProtKB">
        <authorList>
            <consortium name="Ensembl"/>
        </authorList>
    </citation>
    <scope>IDENTIFICATION</scope>
</reference>
<protein>
    <submittedName>
        <fullName evidence="1">Uncharacterized protein</fullName>
    </submittedName>
</protein>
<evidence type="ECO:0000313" key="2">
    <source>
        <dbReference type="Proteomes" id="UP000472277"/>
    </source>
</evidence>
<reference evidence="1" key="1">
    <citation type="submission" date="2025-08" db="UniProtKB">
        <authorList>
            <consortium name="Ensembl"/>
        </authorList>
    </citation>
    <scope>IDENTIFICATION</scope>
</reference>
<accession>A0A674EPZ5</accession>
<name>A0A674EPZ5_SALTR</name>
<dbReference type="Proteomes" id="UP000472277">
    <property type="component" value="Chromosome 30"/>
</dbReference>
<organism evidence="1 2">
    <name type="scientific">Salmo trutta</name>
    <name type="common">Brown trout</name>
    <dbReference type="NCBI Taxonomy" id="8032"/>
    <lineage>
        <taxon>Eukaryota</taxon>
        <taxon>Metazoa</taxon>
        <taxon>Chordata</taxon>
        <taxon>Craniata</taxon>
        <taxon>Vertebrata</taxon>
        <taxon>Euteleostomi</taxon>
        <taxon>Actinopterygii</taxon>
        <taxon>Neopterygii</taxon>
        <taxon>Teleostei</taxon>
        <taxon>Protacanthopterygii</taxon>
        <taxon>Salmoniformes</taxon>
        <taxon>Salmonidae</taxon>
        <taxon>Salmoninae</taxon>
        <taxon>Salmo</taxon>
    </lineage>
</organism>
<evidence type="ECO:0000313" key="1">
    <source>
        <dbReference type="Ensembl" id="ENSSTUP00000110368.1"/>
    </source>
</evidence>